<sequence length="107" mass="11868">MCSLCLLCSWPLSLTTCICSLWCIHHCCHLSKPTCHLAHNCSVGLSKFFLHHLPQTTHKSHPLSRPRQPSIVPYIDSSSSPNSPPTTLLQQLPSTPDTSPGKRWARA</sequence>
<proteinExistence type="predicted"/>
<dbReference type="AlphaFoldDB" id="A0A0B0MA17"/>
<dbReference type="Proteomes" id="UP000032142">
    <property type="component" value="Unassembled WGS sequence"/>
</dbReference>
<evidence type="ECO:0000256" key="2">
    <source>
        <dbReference type="SAM" id="SignalP"/>
    </source>
</evidence>
<dbReference type="EMBL" id="JRRC01059934">
    <property type="protein sequence ID" value="KHF98977.1"/>
    <property type="molecule type" value="Genomic_DNA"/>
</dbReference>
<protein>
    <submittedName>
        <fullName evidence="3">Pre-mrna-splicing factor cwc2</fullName>
    </submittedName>
</protein>
<accession>A0A0B0MA17</accession>
<keyword evidence="4" id="KW-1185">Reference proteome</keyword>
<gene>
    <name evidence="3" type="ORF">F383_18348</name>
</gene>
<feature type="signal peptide" evidence="2">
    <location>
        <begin position="1"/>
        <end position="20"/>
    </location>
</feature>
<feature type="compositionally biased region" description="Polar residues" evidence="1">
    <location>
        <begin position="86"/>
        <end position="98"/>
    </location>
</feature>
<reference evidence="4" key="1">
    <citation type="submission" date="2014-09" db="EMBL/GenBank/DDBJ databases">
        <authorList>
            <person name="Mudge J."/>
            <person name="Ramaraj T."/>
            <person name="Lindquist I.E."/>
            <person name="Bharti A.K."/>
            <person name="Sundararajan A."/>
            <person name="Cameron C.T."/>
            <person name="Woodward J.E."/>
            <person name="May G.D."/>
            <person name="Brubaker C."/>
            <person name="Broadhvest J."/>
            <person name="Wilkins T.A."/>
        </authorList>
    </citation>
    <scope>NUCLEOTIDE SEQUENCE</scope>
    <source>
        <strain evidence="4">cv. AKA8401</strain>
    </source>
</reference>
<comment type="caution">
    <text evidence="3">The sequence shown here is derived from an EMBL/GenBank/DDBJ whole genome shotgun (WGS) entry which is preliminary data.</text>
</comment>
<name>A0A0B0MA17_GOSAR</name>
<evidence type="ECO:0000313" key="4">
    <source>
        <dbReference type="Proteomes" id="UP000032142"/>
    </source>
</evidence>
<keyword evidence="2" id="KW-0732">Signal</keyword>
<evidence type="ECO:0000313" key="3">
    <source>
        <dbReference type="EMBL" id="KHF98977.1"/>
    </source>
</evidence>
<evidence type="ECO:0000256" key="1">
    <source>
        <dbReference type="SAM" id="MobiDB-lite"/>
    </source>
</evidence>
<feature type="region of interest" description="Disordered" evidence="1">
    <location>
        <begin position="57"/>
        <end position="107"/>
    </location>
</feature>
<organism evidence="3 4">
    <name type="scientific">Gossypium arboreum</name>
    <name type="common">Tree cotton</name>
    <name type="synonym">Gossypium nanking</name>
    <dbReference type="NCBI Taxonomy" id="29729"/>
    <lineage>
        <taxon>Eukaryota</taxon>
        <taxon>Viridiplantae</taxon>
        <taxon>Streptophyta</taxon>
        <taxon>Embryophyta</taxon>
        <taxon>Tracheophyta</taxon>
        <taxon>Spermatophyta</taxon>
        <taxon>Magnoliopsida</taxon>
        <taxon>eudicotyledons</taxon>
        <taxon>Gunneridae</taxon>
        <taxon>Pentapetalae</taxon>
        <taxon>rosids</taxon>
        <taxon>malvids</taxon>
        <taxon>Malvales</taxon>
        <taxon>Malvaceae</taxon>
        <taxon>Malvoideae</taxon>
        <taxon>Gossypium</taxon>
    </lineage>
</organism>
<feature type="chain" id="PRO_5002056386" evidence="2">
    <location>
        <begin position="21"/>
        <end position="107"/>
    </location>
</feature>